<dbReference type="Proteomes" id="UP001344251">
    <property type="component" value="Chromosome"/>
</dbReference>
<dbReference type="InterPro" id="IPR042110">
    <property type="entry name" value="Adenylosuccinate_synth_dom2"/>
</dbReference>
<feature type="binding site" evidence="7">
    <location>
        <position position="12"/>
    </location>
    <ligand>
        <name>Mg(2+)</name>
        <dbReference type="ChEBI" id="CHEBI:18420"/>
    </ligand>
</feature>
<accession>A0ABZ1FTA5</accession>
<dbReference type="Gene3D" id="1.10.300.10">
    <property type="entry name" value="Adenylosuccinate Synthetase, subunit A, domain 2"/>
    <property type="match status" value="1"/>
</dbReference>
<dbReference type="Pfam" id="PF00709">
    <property type="entry name" value="Adenylsucc_synt"/>
    <property type="match status" value="1"/>
</dbReference>
<protein>
    <recommendedName>
        <fullName evidence="7">Adenylosuccinate synthetase</fullName>
        <shortName evidence="7">AMPSase</shortName>
        <shortName evidence="7">AdSS</shortName>
        <ecNumber evidence="7">6.3.4.4</ecNumber>
    </recommendedName>
    <alternativeName>
        <fullName evidence="7">IMP--aspartate ligase</fullName>
    </alternativeName>
</protein>
<sequence length="454" mass="47276">MHTIVVDLGYGDAGKGTVVDRLCVPRPDAAPVTAVIRFNGGAQAAHNVVTTDGRHHSFAQFGSGTFSGVPTHLSHLMLVDPLALATEARHLASLGVPDPLALLTVDRRARLTTPYHAAANRARERARGTARHGSCGMGIGETAAYALAHPADAPTAGDCTSRTALRRKLTLLRDRLTAAVGPLDAPPVDACLDACTAFADHVTLVDETHLPGLLRRGPAVFEGAQGVLLDEGHGFHPYTTWSTTTFDGAETLLAEAGRPHTALRLGVVRTYTTRHGPGPLVTEDPALAAALPEPHNGHGRWQGAFRAGHFDVPAHAYAVAACGGVDALAVTHLDAPARHRALRLAHGYRTPDGPMDRIPAARPGHLRHQQALTERLLSARPDRWQTPGSDPHAWTDALSAALSAPVLLESYGPTAADKAGPLAGPPRGFLAGPPAGSPAGTPTRAVSAGRATAG</sequence>
<comment type="function">
    <text evidence="7">Plays an important role in the de novo pathway of purine nucleotide biosynthesis. Catalyzes the first committed step in the biosynthesis of AMP from IMP.</text>
</comment>
<comment type="subunit">
    <text evidence="7">Homodimer.</text>
</comment>
<evidence type="ECO:0000256" key="4">
    <source>
        <dbReference type="ARBA" id="ARBA00022755"/>
    </source>
</evidence>
<keyword evidence="3 7" id="KW-0547">Nucleotide-binding</keyword>
<feature type="active site" description="Proton acceptor" evidence="7">
    <location>
        <position position="12"/>
    </location>
</feature>
<comment type="catalytic activity">
    <reaction evidence="7">
        <text>IMP + L-aspartate + GTP = N(6)-(1,2-dicarboxyethyl)-AMP + GDP + phosphate + 2 H(+)</text>
        <dbReference type="Rhea" id="RHEA:15753"/>
        <dbReference type="ChEBI" id="CHEBI:15378"/>
        <dbReference type="ChEBI" id="CHEBI:29991"/>
        <dbReference type="ChEBI" id="CHEBI:37565"/>
        <dbReference type="ChEBI" id="CHEBI:43474"/>
        <dbReference type="ChEBI" id="CHEBI:57567"/>
        <dbReference type="ChEBI" id="CHEBI:58053"/>
        <dbReference type="ChEBI" id="CHEBI:58189"/>
        <dbReference type="EC" id="6.3.4.4"/>
    </reaction>
</comment>
<comment type="cofactor">
    <cofactor evidence="7">
        <name>Mg(2+)</name>
        <dbReference type="ChEBI" id="CHEBI:18420"/>
    </cofactor>
    <text evidence="7">Binds 1 Mg(2+) ion per subunit.</text>
</comment>
<name>A0ABZ1FTA5_9ACTN</name>
<evidence type="ECO:0000313" key="9">
    <source>
        <dbReference type="EMBL" id="WSB72713.1"/>
    </source>
</evidence>
<dbReference type="SMART" id="SM00788">
    <property type="entry name" value="Adenylsucc_synt"/>
    <property type="match status" value="1"/>
</dbReference>
<feature type="active site" description="Proton donor" evidence="7">
    <location>
        <position position="46"/>
    </location>
</feature>
<keyword evidence="1 7" id="KW-0436">Ligase</keyword>
<evidence type="ECO:0000256" key="3">
    <source>
        <dbReference type="ARBA" id="ARBA00022741"/>
    </source>
</evidence>
<organism evidence="9 10">
    <name type="scientific">Streptomyces decoyicus</name>
    <dbReference type="NCBI Taxonomy" id="249567"/>
    <lineage>
        <taxon>Bacteria</taxon>
        <taxon>Bacillati</taxon>
        <taxon>Actinomycetota</taxon>
        <taxon>Actinomycetes</taxon>
        <taxon>Kitasatosporales</taxon>
        <taxon>Streptomycetaceae</taxon>
        <taxon>Streptomyces</taxon>
    </lineage>
</organism>
<evidence type="ECO:0000256" key="7">
    <source>
        <dbReference type="HAMAP-Rule" id="MF_00011"/>
    </source>
</evidence>
<proteinExistence type="inferred from homology"/>
<keyword evidence="2 7" id="KW-0479">Metal-binding</keyword>
<dbReference type="PANTHER" id="PTHR11846:SF0">
    <property type="entry name" value="ADENYLOSUCCINATE SYNTHETASE"/>
    <property type="match status" value="1"/>
</dbReference>
<gene>
    <name evidence="7" type="primary">purA</name>
    <name evidence="9" type="ORF">OG863_34825</name>
</gene>
<keyword evidence="6 7" id="KW-0342">GTP-binding</keyword>
<comment type="subcellular location">
    <subcellularLocation>
        <location evidence="7">Cytoplasm</location>
    </subcellularLocation>
</comment>
<dbReference type="Gene3D" id="3.40.440.10">
    <property type="entry name" value="Adenylosuccinate Synthetase, subunit A, domain 1"/>
    <property type="match status" value="1"/>
</dbReference>
<evidence type="ECO:0000256" key="2">
    <source>
        <dbReference type="ARBA" id="ARBA00022723"/>
    </source>
</evidence>
<evidence type="ECO:0000256" key="5">
    <source>
        <dbReference type="ARBA" id="ARBA00022842"/>
    </source>
</evidence>
<evidence type="ECO:0000256" key="1">
    <source>
        <dbReference type="ARBA" id="ARBA00022598"/>
    </source>
</evidence>
<evidence type="ECO:0000313" key="10">
    <source>
        <dbReference type="Proteomes" id="UP001344251"/>
    </source>
</evidence>
<dbReference type="InterPro" id="IPR027417">
    <property type="entry name" value="P-loop_NTPase"/>
</dbReference>
<dbReference type="Gene3D" id="3.90.170.10">
    <property type="entry name" value="Adenylosuccinate Synthetase, subunit A, domain 3"/>
    <property type="match status" value="1"/>
</dbReference>
<feature type="binding site" evidence="7">
    <location>
        <begin position="332"/>
        <end position="334"/>
    </location>
    <ligand>
        <name>GTP</name>
        <dbReference type="ChEBI" id="CHEBI:37565"/>
    </ligand>
</feature>
<keyword evidence="10" id="KW-1185">Reference proteome</keyword>
<comment type="caution">
    <text evidence="7">Lacks conserved residue(s) required for the propagation of feature annotation.</text>
</comment>
<dbReference type="InterPro" id="IPR001114">
    <property type="entry name" value="Adenylosuccinate_synthetase"/>
</dbReference>
<feature type="region of interest" description="Disordered" evidence="8">
    <location>
        <begin position="418"/>
        <end position="454"/>
    </location>
</feature>
<feature type="binding site" evidence="7">
    <location>
        <begin position="410"/>
        <end position="412"/>
    </location>
    <ligand>
        <name>GTP</name>
        <dbReference type="ChEBI" id="CHEBI:37565"/>
    </ligand>
</feature>
<feature type="compositionally biased region" description="Low complexity" evidence="8">
    <location>
        <begin position="428"/>
        <end position="445"/>
    </location>
</feature>
<dbReference type="InterPro" id="IPR042109">
    <property type="entry name" value="Adenylosuccinate_synth_dom1"/>
</dbReference>
<dbReference type="EMBL" id="CP109106">
    <property type="protein sequence ID" value="WSB72713.1"/>
    <property type="molecule type" value="Genomic_DNA"/>
</dbReference>
<reference evidence="9 10" key="1">
    <citation type="submission" date="2022-10" db="EMBL/GenBank/DDBJ databases">
        <title>The complete genomes of actinobacterial strains from the NBC collection.</title>
        <authorList>
            <person name="Joergensen T.S."/>
            <person name="Alvarez Arevalo M."/>
            <person name="Sterndorff E.B."/>
            <person name="Faurdal D."/>
            <person name="Vuksanovic O."/>
            <person name="Mourched A.-S."/>
            <person name="Charusanti P."/>
            <person name="Shaw S."/>
            <person name="Blin K."/>
            <person name="Weber T."/>
        </authorList>
    </citation>
    <scope>NUCLEOTIDE SEQUENCE [LARGE SCALE GENOMIC DNA]</scope>
    <source>
        <strain evidence="9 10">NBC 01774</strain>
    </source>
</reference>
<keyword evidence="4 7" id="KW-0658">Purine biosynthesis</keyword>
<dbReference type="PANTHER" id="PTHR11846">
    <property type="entry name" value="ADENYLOSUCCINATE SYNTHETASE"/>
    <property type="match status" value="1"/>
</dbReference>
<dbReference type="InterPro" id="IPR042111">
    <property type="entry name" value="Adenylosuccinate_synth_dom3"/>
</dbReference>
<dbReference type="HAMAP" id="MF_00011">
    <property type="entry name" value="Adenylosucc_synth"/>
    <property type="match status" value="1"/>
</dbReference>
<feature type="binding site" description="in other chain" evidence="7">
    <location>
        <position position="240"/>
    </location>
    <ligand>
        <name>IMP</name>
        <dbReference type="ChEBI" id="CHEBI:58053"/>
        <note>ligand shared between dimeric partners</note>
    </ligand>
</feature>
<evidence type="ECO:0000256" key="6">
    <source>
        <dbReference type="ARBA" id="ARBA00023134"/>
    </source>
</evidence>
<feature type="binding site" description="in other chain" evidence="7">
    <location>
        <position position="225"/>
    </location>
    <ligand>
        <name>IMP</name>
        <dbReference type="ChEBI" id="CHEBI:58053"/>
        <note>ligand shared between dimeric partners</note>
    </ligand>
</feature>
<keyword evidence="5 7" id="KW-0460">Magnesium</keyword>
<comment type="similarity">
    <text evidence="7">Belongs to the adenylosuccinate synthetase family.</text>
</comment>
<dbReference type="EC" id="6.3.4.4" evidence="7"/>
<dbReference type="RefSeq" id="WP_326622329.1">
    <property type="nucleotide sequence ID" value="NZ_CP109106.1"/>
</dbReference>
<dbReference type="SUPFAM" id="SSF52540">
    <property type="entry name" value="P-loop containing nucleoside triphosphate hydrolases"/>
    <property type="match status" value="1"/>
</dbReference>
<comment type="pathway">
    <text evidence="7">Purine metabolism; AMP biosynthesis via de novo pathway; AMP from IMP: step 1/2.</text>
</comment>
<keyword evidence="7" id="KW-0963">Cytoplasm</keyword>
<evidence type="ECO:0000256" key="8">
    <source>
        <dbReference type="SAM" id="MobiDB-lite"/>
    </source>
</evidence>